<comment type="caution">
    <text evidence="1">The sequence shown here is derived from an EMBL/GenBank/DDBJ whole genome shotgun (WGS) entry which is preliminary data.</text>
</comment>
<accession>A0A922TAL2</accession>
<organism evidence="1 2">
    <name type="scientific">Pseudorhizobium pelagicum</name>
    <dbReference type="NCBI Taxonomy" id="1509405"/>
    <lineage>
        <taxon>Bacteria</taxon>
        <taxon>Pseudomonadati</taxon>
        <taxon>Pseudomonadota</taxon>
        <taxon>Alphaproteobacteria</taxon>
        <taxon>Hyphomicrobiales</taxon>
        <taxon>Rhizobiaceae</taxon>
        <taxon>Rhizobium/Agrobacterium group</taxon>
        <taxon>Pseudorhizobium</taxon>
    </lineage>
</organism>
<reference evidence="1 2" key="1">
    <citation type="submission" date="2014-06" db="EMBL/GenBank/DDBJ databases">
        <title>Rhizobium pelagicum/R2-400B4.</title>
        <authorList>
            <person name="Kimes N.E."/>
            <person name="Lopez-Perez M."/>
        </authorList>
    </citation>
    <scope>NUCLEOTIDE SEQUENCE [LARGE SCALE GENOMIC DNA]</scope>
    <source>
        <strain evidence="1 2">R2-400B4</strain>
    </source>
</reference>
<proteinExistence type="predicted"/>
<dbReference type="AlphaFoldDB" id="A0A922TAL2"/>
<protein>
    <submittedName>
        <fullName evidence="1">Uncharacterized protein</fullName>
    </submittedName>
</protein>
<sequence length="111" mass="11885">MIVIATPGSLSSATVEAWRQSGIEIIGPLLPESFRSKLLHRAIGVAIDVMEPPEEVFPIVVALERMAVPHVFVVLDDAVDGEGSFQFGSHAGQIGTIINTLVDQQSNGVRH</sequence>
<dbReference type="Proteomes" id="UP000052167">
    <property type="component" value="Unassembled WGS sequence"/>
</dbReference>
<dbReference type="RefSeq" id="WP_037166246.1">
    <property type="nucleotide sequence ID" value="NZ_CAJXID010000015.1"/>
</dbReference>
<evidence type="ECO:0000313" key="2">
    <source>
        <dbReference type="Proteomes" id="UP000052167"/>
    </source>
</evidence>
<name>A0A922TAL2_9HYPH</name>
<gene>
    <name evidence="1" type="ORF">GV68_06665</name>
</gene>
<dbReference type="EMBL" id="JOKJ01000016">
    <property type="protein sequence ID" value="KEQ06349.1"/>
    <property type="molecule type" value="Genomic_DNA"/>
</dbReference>
<keyword evidence="2" id="KW-1185">Reference proteome</keyword>
<evidence type="ECO:0000313" key="1">
    <source>
        <dbReference type="EMBL" id="KEQ06349.1"/>
    </source>
</evidence>
<dbReference type="OrthoDB" id="7774278at2"/>